<dbReference type="Pfam" id="PF00512">
    <property type="entry name" value="HisKA"/>
    <property type="match status" value="1"/>
</dbReference>
<evidence type="ECO:0000256" key="1">
    <source>
        <dbReference type="ARBA" id="ARBA00000085"/>
    </source>
</evidence>
<dbReference type="Proteomes" id="UP000050956">
    <property type="component" value="Unassembled WGS sequence"/>
</dbReference>
<dbReference type="Gene3D" id="3.30.565.10">
    <property type="entry name" value="Histidine kinase-like ATPase, C-terminal domain"/>
    <property type="match status" value="1"/>
</dbReference>
<name>A0A0R0D3P3_9GAMM</name>
<gene>
    <name evidence="12" type="ORF">ABB30_10595</name>
</gene>
<keyword evidence="6 10" id="KW-0812">Transmembrane</keyword>
<dbReference type="RefSeq" id="WP_161808854.1">
    <property type="nucleotide sequence ID" value="NZ_LDJM01000026.1"/>
</dbReference>
<feature type="transmembrane region" description="Helical" evidence="10">
    <location>
        <begin position="129"/>
        <end position="153"/>
    </location>
</feature>
<comment type="catalytic activity">
    <reaction evidence="1">
        <text>ATP + protein L-histidine = ADP + protein N-phospho-L-histidine.</text>
        <dbReference type="EC" id="2.7.13.3"/>
    </reaction>
</comment>
<dbReference type="EMBL" id="LDJM01000026">
    <property type="protein sequence ID" value="KRG76022.1"/>
    <property type="molecule type" value="Genomic_DNA"/>
</dbReference>
<dbReference type="GO" id="GO:0005886">
    <property type="term" value="C:plasma membrane"/>
    <property type="evidence" value="ECO:0007669"/>
    <property type="project" value="TreeGrafter"/>
</dbReference>
<comment type="subcellular location">
    <subcellularLocation>
        <location evidence="2">Membrane</location>
    </subcellularLocation>
</comment>
<evidence type="ECO:0000256" key="10">
    <source>
        <dbReference type="SAM" id="Phobius"/>
    </source>
</evidence>
<evidence type="ECO:0000256" key="3">
    <source>
        <dbReference type="ARBA" id="ARBA00012438"/>
    </source>
</evidence>
<dbReference type="SUPFAM" id="SSF47384">
    <property type="entry name" value="Homodimeric domain of signal transducing histidine kinase"/>
    <property type="match status" value="1"/>
</dbReference>
<evidence type="ECO:0000313" key="13">
    <source>
        <dbReference type="Proteomes" id="UP000050956"/>
    </source>
</evidence>
<dbReference type="PANTHER" id="PTHR45436">
    <property type="entry name" value="SENSOR HISTIDINE KINASE YKOH"/>
    <property type="match status" value="1"/>
</dbReference>
<evidence type="ECO:0000256" key="8">
    <source>
        <dbReference type="ARBA" id="ARBA00022989"/>
    </source>
</evidence>
<dbReference type="Gene3D" id="1.10.287.130">
    <property type="match status" value="1"/>
</dbReference>
<dbReference type="InterPro" id="IPR036097">
    <property type="entry name" value="HisK_dim/P_sf"/>
</dbReference>
<reference evidence="12 13" key="1">
    <citation type="submission" date="2015-05" db="EMBL/GenBank/DDBJ databases">
        <title>Genome sequencing and analysis of members of genus Stenotrophomonas.</title>
        <authorList>
            <person name="Patil P.P."/>
            <person name="Midha S."/>
            <person name="Patil P.B."/>
        </authorList>
    </citation>
    <scope>NUCLEOTIDE SEQUENCE [LARGE SCALE GENOMIC DNA]</scope>
    <source>
        <strain evidence="12 13">DSM 24757</strain>
    </source>
</reference>
<dbReference type="InterPro" id="IPR004358">
    <property type="entry name" value="Sig_transdc_His_kin-like_C"/>
</dbReference>
<proteinExistence type="predicted"/>
<dbReference type="Pfam" id="PF02518">
    <property type="entry name" value="HATPase_c"/>
    <property type="match status" value="1"/>
</dbReference>
<evidence type="ECO:0000313" key="12">
    <source>
        <dbReference type="EMBL" id="KRG76022.1"/>
    </source>
</evidence>
<dbReference type="InterPro" id="IPR050428">
    <property type="entry name" value="TCS_sensor_his_kinase"/>
</dbReference>
<protein>
    <recommendedName>
        <fullName evidence="3">histidine kinase</fullName>
        <ecNumber evidence="3">2.7.13.3</ecNumber>
    </recommendedName>
</protein>
<keyword evidence="13" id="KW-1185">Reference proteome</keyword>
<keyword evidence="4" id="KW-0597">Phosphoprotein</keyword>
<dbReference type="CDD" id="cd00082">
    <property type="entry name" value="HisKA"/>
    <property type="match status" value="1"/>
</dbReference>
<dbReference type="GO" id="GO:0000155">
    <property type="term" value="F:phosphorelay sensor kinase activity"/>
    <property type="evidence" value="ECO:0007669"/>
    <property type="project" value="InterPro"/>
</dbReference>
<evidence type="ECO:0000256" key="4">
    <source>
        <dbReference type="ARBA" id="ARBA00022553"/>
    </source>
</evidence>
<dbReference type="InterPro" id="IPR003661">
    <property type="entry name" value="HisK_dim/P_dom"/>
</dbReference>
<dbReference type="InterPro" id="IPR036890">
    <property type="entry name" value="HATPase_C_sf"/>
</dbReference>
<dbReference type="PROSITE" id="PS50109">
    <property type="entry name" value="HIS_KIN"/>
    <property type="match status" value="1"/>
</dbReference>
<sequence>MSYGLPRKLRVVFIVQVVLITLAVVVGAWLVGTGLQRDLFRELLREDAAYFWERYEDDPGVAVPDTRRTRGVLVPLGQIGQAGSTGLLPLAALEPGFHDLEHSGWLAWVDDGPGGRLYLLYDREHAWRLVWWVAAGPLLLILLVGYWAAWYAYRASRDLIVPINALARWAADWEPGISGRQVLDPAHLGNEFKGEVRQLAQVLDAMAGRVRAHIRREHEFTRDASHELRTPLTVIRVATDMAMADPDLGPRQLRSLQRIARAGADMEEVIESQLLLAREAETSIALQQVDVEQVVRDEVAKVREKNPSIDLHWHIDIRQPLQLETSPGALHVVIGHLLENACKYTPKGEINIRLEDGDLVIADTGIGMSDDQLSLAFEPFYRVNQTLSGGAGLGLSIVRRLCERFGWAVELQSQQESGTTATLRFLPQARIGQHV</sequence>
<accession>A0A0R0D3P3</accession>
<comment type="caution">
    <text evidence="12">The sequence shown here is derived from an EMBL/GenBank/DDBJ whole genome shotgun (WGS) entry which is preliminary data.</text>
</comment>
<evidence type="ECO:0000256" key="6">
    <source>
        <dbReference type="ARBA" id="ARBA00022692"/>
    </source>
</evidence>
<evidence type="ECO:0000259" key="11">
    <source>
        <dbReference type="PROSITE" id="PS50109"/>
    </source>
</evidence>
<keyword evidence="7" id="KW-0418">Kinase</keyword>
<feature type="domain" description="Histidine kinase" evidence="11">
    <location>
        <begin position="223"/>
        <end position="429"/>
    </location>
</feature>
<dbReference type="AlphaFoldDB" id="A0A0R0D3P3"/>
<dbReference type="InterPro" id="IPR003594">
    <property type="entry name" value="HATPase_dom"/>
</dbReference>
<dbReference type="InterPro" id="IPR005467">
    <property type="entry name" value="His_kinase_dom"/>
</dbReference>
<evidence type="ECO:0000256" key="9">
    <source>
        <dbReference type="ARBA" id="ARBA00023136"/>
    </source>
</evidence>
<feature type="transmembrane region" description="Helical" evidence="10">
    <location>
        <begin position="12"/>
        <end position="31"/>
    </location>
</feature>
<organism evidence="12 13">
    <name type="scientific">Stenotrophomonas ginsengisoli</name>
    <dbReference type="NCBI Taxonomy" id="336566"/>
    <lineage>
        <taxon>Bacteria</taxon>
        <taxon>Pseudomonadati</taxon>
        <taxon>Pseudomonadota</taxon>
        <taxon>Gammaproteobacteria</taxon>
        <taxon>Lysobacterales</taxon>
        <taxon>Lysobacteraceae</taxon>
        <taxon>Stenotrophomonas</taxon>
    </lineage>
</organism>
<evidence type="ECO:0000256" key="2">
    <source>
        <dbReference type="ARBA" id="ARBA00004370"/>
    </source>
</evidence>
<dbReference type="SMART" id="SM00387">
    <property type="entry name" value="HATPase_c"/>
    <property type="match status" value="1"/>
</dbReference>
<evidence type="ECO:0000256" key="5">
    <source>
        <dbReference type="ARBA" id="ARBA00022679"/>
    </source>
</evidence>
<keyword evidence="5" id="KW-0808">Transferase</keyword>
<dbReference type="PRINTS" id="PR00344">
    <property type="entry name" value="BCTRLSENSOR"/>
</dbReference>
<dbReference type="EC" id="2.7.13.3" evidence="3"/>
<dbReference type="STRING" id="336566.ABB30_10595"/>
<keyword evidence="9 10" id="KW-0472">Membrane</keyword>
<dbReference type="PATRIC" id="fig|336566.3.peg.1540"/>
<dbReference type="SUPFAM" id="SSF55874">
    <property type="entry name" value="ATPase domain of HSP90 chaperone/DNA topoisomerase II/histidine kinase"/>
    <property type="match status" value="1"/>
</dbReference>
<dbReference type="PANTHER" id="PTHR45436:SF16">
    <property type="entry name" value="HISTIDINE KINASE"/>
    <property type="match status" value="1"/>
</dbReference>
<keyword evidence="8 10" id="KW-1133">Transmembrane helix</keyword>
<evidence type="ECO:0000256" key="7">
    <source>
        <dbReference type="ARBA" id="ARBA00022777"/>
    </source>
</evidence>
<dbReference type="SMART" id="SM00388">
    <property type="entry name" value="HisKA"/>
    <property type="match status" value="1"/>
</dbReference>